<accession>A0A5K1VKW9</accession>
<protein>
    <submittedName>
        <fullName evidence="1">Uncharacterized protein</fullName>
    </submittedName>
</protein>
<dbReference type="VEuPathDB" id="AmoebaDB:EHI8A_110350"/>
<dbReference type="AlphaFoldDB" id="A0A5K1VKW9"/>
<dbReference type="VEuPathDB" id="AmoebaDB:KM1_135780"/>
<dbReference type="VEuPathDB" id="AmoebaDB:EHI_054670"/>
<sequence>MEKRERINCKEEVEKYIKTIEVMKEIGEAEKGYNEERKRAREDREKKREIGEKERELKKKYMEFKTEIKEWKEEGMVFGGYEKGEKERVKKEIDEYFQGTRYDYAIGETSIGKEDYLIVSTSNRQLYFERGGIATKSGIKIMKKFEDIGITEKIEQIFKGEEIEVEDEKEEKNKNPIMYYYLNNTN</sequence>
<dbReference type="OMA" id="IMKKFVC"/>
<proteinExistence type="predicted"/>
<dbReference type="EMBL" id="BDEQ01000001">
    <property type="protein sequence ID" value="GAT95491.1"/>
    <property type="molecule type" value="Genomic_DNA"/>
</dbReference>
<dbReference type="VEuPathDB" id="AmoebaDB:EHI5A_108500"/>
<gene>
    <name evidence="1" type="ORF">CL6EHI_054670</name>
</gene>
<evidence type="ECO:0000313" key="2">
    <source>
        <dbReference type="Proteomes" id="UP000078387"/>
    </source>
</evidence>
<dbReference type="Proteomes" id="UP000078387">
    <property type="component" value="Unassembled WGS sequence"/>
</dbReference>
<name>A0A5K1VKW9_ENTHI</name>
<dbReference type="VEuPathDB" id="AmoebaDB:EHI7A_074760"/>
<comment type="caution">
    <text evidence="1">The sequence shown here is derived from an EMBL/GenBank/DDBJ whole genome shotgun (WGS) entry which is preliminary data.</text>
</comment>
<evidence type="ECO:0000313" key="1">
    <source>
        <dbReference type="EMBL" id="GAT95491.1"/>
    </source>
</evidence>
<reference evidence="1 2" key="1">
    <citation type="submission" date="2016-05" db="EMBL/GenBank/DDBJ databases">
        <title>First whole genome sequencing of Entamoeba histolytica HM1:IMSS-clone-6.</title>
        <authorList>
            <person name="Mukherjee Avik.K."/>
            <person name="Izumyama S."/>
            <person name="Nakada-Tsukui K."/>
            <person name="Nozaki T."/>
        </authorList>
    </citation>
    <scope>NUCLEOTIDE SEQUENCE [LARGE SCALE GENOMIC DNA]</scope>
    <source>
        <strain evidence="1 2">HM1:IMSS clone 6</strain>
    </source>
</reference>
<organism evidence="1 2">
    <name type="scientific">Entamoeba histolytica</name>
    <dbReference type="NCBI Taxonomy" id="5759"/>
    <lineage>
        <taxon>Eukaryota</taxon>
        <taxon>Amoebozoa</taxon>
        <taxon>Evosea</taxon>
        <taxon>Archamoebae</taxon>
        <taxon>Mastigamoebida</taxon>
        <taxon>Entamoebidae</taxon>
        <taxon>Entamoeba</taxon>
    </lineage>
</organism>